<evidence type="ECO:0000256" key="1">
    <source>
        <dbReference type="ARBA" id="ARBA00007068"/>
    </source>
</evidence>
<dbReference type="STRING" id="1631249.BQ8794_240329"/>
<dbReference type="Proteomes" id="UP000188388">
    <property type="component" value="Unassembled WGS sequence"/>
</dbReference>
<dbReference type="InterPro" id="IPR036177">
    <property type="entry name" value="Peptidase_M55_sf"/>
</dbReference>
<keyword evidence="3" id="KW-1185">Reference proteome</keyword>
<dbReference type="SUPFAM" id="SSF56266">
    <property type="entry name" value="DmpA/ArgJ-like"/>
    <property type="match status" value="1"/>
</dbReference>
<dbReference type="PANTHER" id="PTHR36512:SF3">
    <property type="entry name" value="BLR5678 PROTEIN"/>
    <property type="match status" value="1"/>
</dbReference>
<sequence>MLVPAIGTVATSEGFGLATSSLTPGAAVKPIRNGVETALSRDLSACLPRLADGFELVVEYTTSAHVMKALNEASSGPLAEGNVGGGTGMSARAQGRGGNVVSPSGFARLTVVSGVLANFGIRPHLKVLGVLLVNPSDQSGSGLASRARIIVATDAPLMPTQLERVARRECIGIVRTETPVGDGSGDLCLAFSTSTLALVSRP</sequence>
<dbReference type="EMBL" id="FTPD01000017">
    <property type="protein sequence ID" value="SIT56122.1"/>
    <property type="molecule type" value="Genomic_DNA"/>
</dbReference>
<dbReference type="AlphaFoldDB" id="A0A1R3V8A1"/>
<reference evidence="3" key="1">
    <citation type="submission" date="2017-01" db="EMBL/GenBank/DDBJ databases">
        <authorList>
            <person name="Brunel B."/>
        </authorList>
    </citation>
    <scope>NUCLEOTIDE SEQUENCE [LARGE SCALE GENOMIC DNA]</scope>
</reference>
<dbReference type="GO" id="GO:0004177">
    <property type="term" value="F:aminopeptidase activity"/>
    <property type="evidence" value="ECO:0007669"/>
    <property type="project" value="TreeGrafter"/>
</dbReference>
<evidence type="ECO:0000313" key="3">
    <source>
        <dbReference type="Proteomes" id="UP000188388"/>
    </source>
</evidence>
<dbReference type="Pfam" id="PF03576">
    <property type="entry name" value="Peptidase_S58"/>
    <property type="match status" value="1"/>
</dbReference>
<evidence type="ECO:0000313" key="2">
    <source>
        <dbReference type="EMBL" id="SIT56122.1"/>
    </source>
</evidence>
<gene>
    <name evidence="2" type="ORF">BQ8794_240329</name>
</gene>
<dbReference type="Gene3D" id="3.60.70.12">
    <property type="entry name" value="L-amino peptidase D-ALA esterase/amidase"/>
    <property type="match status" value="1"/>
</dbReference>
<dbReference type="InterPro" id="IPR005321">
    <property type="entry name" value="Peptidase_S58_DmpA"/>
</dbReference>
<comment type="similarity">
    <text evidence="1">Belongs to the peptidase S58 family.</text>
</comment>
<protein>
    <submittedName>
        <fullName evidence="2">Uncharacterized protein</fullName>
    </submittedName>
</protein>
<accession>A0A1R3V8A1</accession>
<dbReference type="InterPro" id="IPR016117">
    <property type="entry name" value="ArgJ-like_dom_sf"/>
</dbReference>
<organism evidence="2 3">
    <name type="scientific">Mesorhizobium prunaredense</name>
    <dbReference type="NCBI Taxonomy" id="1631249"/>
    <lineage>
        <taxon>Bacteria</taxon>
        <taxon>Pseudomonadati</taxon>
        <taxon>Pseudomonadota</taxon>
        <taxon>Alphaproteobacteria</taxon>
        <taxon>Hyphomicrobiales</taxon>
        <taxon>Phyllobacteriaceae</taxon>
        <taxon>Mesorhizobium</taxon>
    </lineage>
</organism>
<dbReference type="PANTHER" id="PTHR36512">
    <property type="entry name" value="D-AMINOPEPTIDASE"/>
    <property type="match status" value="1"/>
</dbReference>
<proteinExistence type="inferred from homology"/>
<dbReference type="SUPFAM" id="SSF63992">
    <property type="entry name" value="Dipeptide transport protein"/>
    <property type="match status" value="1"/>
</dbReference>
<name>A0A1R3V8A1_9HYPH</name>